<dbReference type="PANTHER" id="PTHR43747">
    <property type="entry name" value="FAD-BINDING PROTEIN"/>
    <property type="match status" value="1"/>
</dbReference>
<dbReference type="Pfam" id="PF04820">
    <property type="entry name" value="Trp_halogenase"/>
    <property type="match status" value="1"/>
</dbReference>
<dbReference type="Gene3D" id="3.50.50.60">
    <property type="entry name" value="FAD/NAD(P)-binding domain"/>
    <property type="match status" value="1"/>
</dbReference>
<dbReference type="PANTHER" id="PTHR43747:SF1">
    <property type="entry name" value="SLR1998 PROTEIN"/>
    <property type="match status" value="1"/>
</dbReference>
<keyword evidence="2" id="KW-1185">Reference proteome</keyword>
<dbReference type="InterPro" id="IPR006905">
    <property type="entry name" value="Flavin_halogenase"/>
</dbReference>
<evidence type="ECO:0000313" key="1">
    <source>
        <dbReference type="EMBL" id="MBR7784348.1"/>
    </source>
</evidence>
<comment type="caution">
    <text evidence="1">The sequence shown here is derived from an EMBL/GenBank/DDBJ whole genome shotgun (WGS) entry which is preliminary data.</text>
</comment>
<reference evidence="1" key="1">
    <citation type="submission" date="2021-04" db="EMBL/GenBank/DDBJ databases">
        <title>novel species isolated from subtropical streams in China.</title>
        <authorList>
            <person name="Lu H."/>
        </authorList>
    </citation>
    <scope>NUCLEOTIDE SEQUENCE</scope>
    <source>
        <strain evidence="1">LFS511W</strain>
    </source>
</reference>
<name>A0A941DNV6_9BURK</name>
<sequence length="161" mass="18080">GHAPCYGSCSYWGSEKRGYNDHLLNPLGHGWHLDRRKFNQFLARQAQMRGVDLRINTMLKEVVTTASSAYELHLATHTAGISGHSQIYADFVIDASGSRAVFVRKCGIQKLRAEALICLARRFAIKDAQLEKNGLTHLEAVQHGWWYAANLPDKTLLLALY</sequence>
<dbReference type="RefSeq" id="WP_212689575.1">
    <property type="nucleotide sequence ID" value="NZ_JAGSPN010000124.1"/>
</dbReference>
<feature type="non-terminal residue" evidence="1">
    <location>
        <position position="161"/>
    </location>
</feature>
<dbReference type="Gene3D" id="3.30.9.100">
    <property type="match status" value="1"/>
</dbReference>
<accession>A0A941DNV6</accession>
<feature type="non-terminal residue" evidence="1">
    <location>
        <position position="1"/>
    </location>
</feature>
<dbReference type="InterPro" id="IPR036188">
    <property type="entry name" value="FAD/NAD-bd_sf"/>
</dbReference>
<dbReference type="SUPFAM" id="SSF51905">
    <property type="entry name" value="FAD/NAD(P)-binding domain"/>
    <property type="match status" value="1"/>
</dbReference>
<dbReference type="AlphaFoldDB" id="A0A941DNV6"/>
<gene>
    <name evidence="1" type="ORF">KDM89_19640</name>
</gene>
<dbReference type="Proteomes" id="UP000680067">
    <property type="component" value="Unassembled WGS sequence"/>
</dbReference>
<organism evidence="1 2">
    <name type="scientific">Undibacterium luofuense</name>
    <dbReference type="NCBI Taxonomy" id="2828733"/>
    <lineage>
        <taxon>Bacteria</taxon>
        <taxon>Pseudomonadati</taxon>
        <taxon>Pseudomonadota</taxon>
        <taxon>Betaproteobacteria</taxon>
        <taxon>Burkholderiales</taxon>
        <taxon>Oxalobacteraceae</taxon>
        <taxon>Undibacterium</taxon>
    </lineage>
</organism>
<protein>
    <submittedName>
        <fullName evidence="1">Tryptophan 7-halogenase</fullName>
    </submittedName>
</protein>
<dbReference type="InterPro" id="IPR050816">
    <property type="entry name" value="Flavin-dep_Halogenase_NPB"/>
</dbReference>
<evidence type="ECO:0000313" key="2">
    <source>
        <dbReference type="Proteomes" id="UP000680067"/>
    </source>
</evidence>
<dbReference type="EMBL" id="JAGSPN010000124">
    <property type="protein sequence ID" value="MBR7784348.1"/>
    <property type="molecule type" value="Genomic_DNA"/>
</dbReference>
<dbReference type="GO" id="GO:0004497">
    <property type="term" value="F:monooxygenase activity"/>
    <property type="evidence" value="ECO:0007669"/>
    <property type="project" value="InterPro"/>
</dbReference>
<proteinExistence type="predicted"/>